<organism evidence="6 7">
    <name type="scientific">Myodes glareolus</name>
    <name type="common">Bank vole</name>
    <name type="synonym">Clethrionomys glareolus</name>
    <dbReference type="NCBI Taxonomy" id="447135"/>
    <lineage>
        <taxon>Eukaryota</taxon>
        <taxon>Metazoa</taxon>
        <taxon>Chordata</taxon>
        <taxon>Craniata</taxon>
        <taxon>Vertebrata</taxon>
        <taxon>Euteleostomi</taxon>
        <taxon>Mammalia</taxon>
        <taxon>Eutheria</taxon>
        <taxon>Euarchontoglires</taxon>
        <taxon>Glires</taxon>
        <taxon>Rodentia</taxon>
        <taxon>Myomorpha</taxon>
        <taxon>Muroidea</taxon>
        <taxon>Cricetidae</taxon>
        <taxon>Arvicolinae</taxon>
        <taxon>Myodes</taxon>
    </lineage>
</organism>
<dbReference type="GO" id="GO:0006631">
    <property type="term" value="P:fatty acid metabolic process"/>
    <property type="evidence" value="ECO:0007669"/>
    <property type="project" value="UniProtKB-KW"/>
</dbReference>
<evidence type="ECO:0000256" key="1">
    <source>
        <dbReference type="ARBA" id="ARBA00006538"/>
    </source>
</evidence>
<feature type="non-terminal residue" evidence="6">
    <location>
        <position position="1110"/>
    </location>
</feature>
<comment type="similarity">
    <text evidence="1">Belongs to the C/M/P thioester hydrolase family.</text>
</comment>
<feature type="domain" description="BAAT/Acyl-CoA thioester hydrolase C-terminal" evidence="5">
    <location>
        <begin position="744"/>
        <end position="938"/>
    </location>
</feature>
<dbReference type="Pfam" id="PF04775">
    <property type="entry name" value="Bile_Hydr_Trans"/>
    <property type="match status" value="3"/>
</dbReference>
<dbReference type="SUPFAM" id="SSF53474">
    <property type="entry name" value="alpha/beta-Hydrolases"/>
    <property type="match status" value="2"/>
</dbReference>
<protein>
    <submittedName>
        <fullName evidence="6">Uncharacterized protein</fullName>
    </submittedName>
</protein>
<evidence type="ECO:0000259" key="4">
    <source>
        <dbReference type="Pfam" id="PF04775"/>
    </source>
</evidence>
<proteinExistence type="inferred from homology"/>
<dbReference type="EMBL" id="JBBHLL010000840">
    <property type="protein sequence ID" value="KAK7797403.1"/>
    <property type="molecule type" value="Genomic_DNA"/>
</dbReference>
<evidence type="ECO:0000313" key="7">
    <source>
        <dbReference type="Proteomes" id="UP001488838"/>
    </source>
</evidence>
<dbReference type="InterPro" id="IPR042490">
    <property type="entry name" value="Thio_Ohase/BAAT_N"/>
</dbReference>
<evidence type="ECO:0000256" key="2">
    <source>
        <dbReference type="ARBA" id="ARBA00022832"/>
    </source>
</evidence>
<evidence type="ECO:0000256" key="3">
    <source>
        <dbReference type="ARBA" id="ARBA00023098"/>
    </source>
</evidence>
<dbReference type="Proteomes" id="UP001488838">
    <property type="component" value="Unassembled WGS sequence"/>
</dbReference>
<evidence type="ECO:0000259" key="5">
    <source>
        <dbReference type="Pfam" id="PF08840"/>
    </source>
</evidence>
<feature type="domain" description="BAAT/Acyl-CoA thioester hydrolase C-terminal" evidence="5">
    <location>
        <begin position="325"/>
        <end position="530"/>
    </location>
</feature>
<keyword evidence="2" id="KW-0276">Fatty acid metabolism</keyword>
<keyword evidence="7" id="KW-1185">Reference proteome</keyword>
<dbReference type="InterPro" id="IPR029058">
    <property type="entry name" value="AB_hydrolase_fold"/>
</dbReference>
<dbReference type="InterPro" id="IPR014940">
    <property type="entry name" value="BAAT_C"/>
</dbReference>
<evidence type="ECO:0000313" key="6">
    <source>
        <dbReference type="EMBL" id="KAK7797403.1"/>
    </source>
</evidence>
<gene>
    <name evidence="6" type="ORF">U0070_015460</name>
</gene>
<dbReference type="GO" id="GO:0047617">
    <property type="term" value="F:fatty acyl-CoA hydrolase activity"/>
    <property type="evidence" value="ECO:0007669"/>
    <property type="project" value="TreeGrafter"/>
</dbReference>
<dbReference type="FunFam" id="2.60.40.2240:FF:000001">
    <property type="entry name" value="acyl-coenzyme A thioesterase 4"/>
    <property type="match status" value="3"/>
</dbReference>
<feature type="domain" description="Acyl-CoA thioester hydrolase/bile acid-CoA amino acid N-acetyltransferase" evidence="4">
    <location>
        <begin position="974"/>
        <end position="1099"/>
    </location>
</feature>
<accession>A0AAW0H474</accession>
<keyword evidence="3" id="KW-0443">Lipid metabolism</keyword>
<dbReference type="PANTHER" id="PTHR10824:SF12">
    <property type="entry name" value="ACYL-COENZYME A THIOESTERASE 1-RELATED"/>
    <property type="match status" value="1"/>
</dbReference>
<name>A0AAW0H474_MYOGA</name>
<dbReference type="Pfam" id="PF08840">
    <property type="entry name" value="BAAT_C"/>
    <property type="match status" value="2"/>
</dbReference>
<dbReference type="AlphaFoldDB" id="A0AAW0H474"/>
<dbReference type="Gene3D" id="2.60.40.2240">
    <property type="entry name" value="Acyl-CoA thioester hydrolase/BAAT N-terminal domain"/>
    <property type="match status" value="3"/>
</dbReference>
<feature type="domain" description="Acyl-CoA thioester hydrolase/bile acid-CoA amino acid N-acetyltransferase" evidence="4">
    <location>
        <begin position="556"/>
        <end position="681"/>
    </location>
</feature>
<dbReference type="PANTHER" id="PTHR10824">
    <property type="entry name" value="ACYL-COENZYME A THIOESTERASE-RELATED"/>
    <property type="match status" value="1"/>
</dbReference>
<dbReference type="GO" id="GO:0006637">
    <property type="term" value="P:acyl-CoA metabolic process"/>
    <property type="evidence" value="ECO:0007669"/>
    <property type="project" value="TreeGrafter"/>
</dbReference>
<dbReference type="FunFam" id="3.40.50.1820:FF:000024">
    <property type="entry name" value="acyl-coenzyme A thioesterase 4"/>
    <property type="match status" value="2"/>
</dbReference>
<sequence>MMASPSQPLSRPGPPTLDCHAGTVHSYVRLLAPEREAAEEVTQVLPFTAPSQGSAGSRSCRKGEEFQRKPVCLPTRAQLSCLLASYKSFYFSIPNFRSWEACSTKTKTESEATHEFTAQNRMAPVIVLEPVAGCLWDQPVQVAVRGLAPEQPVTLRASLRDEKGALFRAHARYRADAHGEVDLTRAPALGGSFAGLEPMGLLWAMEPDRPFWRLIKRDVQTPFVVELEVLDGHEPDGGRLLARAVHERHFMASGVRRVPVREGRVRATLFLPPGNGPFPGIIDLFGLGGGLLEYRASLLAGKGFAVLALAYYNYDDLPKRMDIFHLEYFEEAVNYLLSHPQVKGPGIGLLGISKGGELGLAMTSFLKGIKAAVFINGSMVAVGNTISYKDETIPPVSILRGQAKVTKGGLLDVVERLQSPLVETKSIIPVERSDTTFLFLVGQDDHNWKSEFYANEISKRLQAHGKEKPQVILYPEAGHYIEPPYFPLYKAGMHIVVGTNVIYGGEPKPHAMAQVDAWQQLQTFFHKHLGAEERTIPAKLMMPTVSLEPTGRSCWDEPLSIAVRGLAPEQSVTLRTALRDETGKLFRAHARYRADPKGELDLARAPALGGSFAGLEPMGLLWAMEPDRPFWRLIKRDVQTPFVVELEVLDGHESEGGRLLARAVHERHFMAPGVRRVPVREGRVRATLFLPPGNGPFPGIIDLFGVGGGLREYRASLLAGKGFAVMALAFYNYDDLPKVMDIFHLEYFEEAVNYLLSHPQVKGSGIGLLGVSKGGELGLAMASFLKGIKAAVFINGSVVAVGNTISYKDETIPSVTLLLDRVKRTKDGLVDIVEALQSPLVETKSVIPVERSDTTFLFLVGQDDHNWKSEFYANEISKRLQAHGKEKPQVILYPEAGHYIEPPYFPLYKAGMHIVVGTNVIYGGEPKPHAMAQIRSMAQLLGPLPFGPGGWSIWAPERTNATLSLEPAGRSCWDEPLSIAVRGLAPEQPVTLRTALRDEKGALFRAHARYRADPHGELDLARAPALGGSFAGLEPMGLLWAMEPDRPLWRLIKRDVQTPFVVELEVLDGHEPDCGRLLARAVHERHFMAPGVRRVPVREGRVRATLFLPP</sequence>
<dbReference type="Gene3D" id="3.40.50.1820">
    <property type="entry name" value="alpha/beta hydrolase"/>
    <property type="match status" value="2"/>
</dbReference>
<reference evidence="6 7" key="1">
    <citation type="journal article" date="2023" name="bioRxiv">
        <title>Conserved and derived expression patterns and positive selection on dental genes reveal complex evolutionary context of ever-growing rodent molars.</title>
        <authorList>
            <person name="Calamari Z.T."/>
            <person name="Song A."/>
            <person name="Cohen E."/>
            <person name="Akter M."/>
            <person name="Roy R.D."/>
            <person name="Hallikas O."/>
            <person name="Christensen M.M."/>
            <person name="Li P."/>
            <person name="Marangoni P."/>
            <person name="Jernvall J."/>
            <person name="Klein O.D."/>
        </authorList>
    </citation>
    <scope>NUCLEOTIDE SEQUENCE [LARGE SCALE GENOMIC DNA]</scope>
    <source>
        <strain evidence="6">V071</strain>
    </source>
</reference>
<feature type="domain" description="Acyl-CoA thioester hydrolase/bile acid-CoA amino acid N-acetyltransferase" evidence="4">
    <location>
        <begin position="137"/>
        <end position="262"/>
    </location>
</feature>
<dbReference type="InterPro" id="IPR006862">
    <property type="entry name" value="Thio_Ohase/aa_AcTrfase"/>
</dbReference>
<comment type="caution">
    <text evidence="6">The sequence shown here is derived from an EMBL/GenBank/DDBJ whole genome shotgun (WGS) entry which is preliminary data.</text>
</comment>